<evidence type="ECO:0000313" key="2">
    <source>
        <dbReference type="EMBL" id="PCG75594.1"/>
    </source>
</evidence>
<dbReference type="InterPro" id="IPR049352">
    <property type="entry name" value="Rost"/>
</dbReference>
<protein>
    <recommendedName>
        <fullName evidence="3">Protein rolling stone</fullName>
    </recommendedName>
</protein>
<keyword evidence="1" id="KW-0472">Membrane</keyword>
<dbReference type="PANTHER" id="PTHR12242:SF49">
    <property type="entry name" value="HEADBUTT, ISOFORM E"/>
    <property type="match status" value="1"/>
</dbReference>
<evidence type="ECO:0000256" key="1">
    <source>
        <dbReference type="SAM" id="Phobius"/>
    </source>
</evidence>
<accession>A0A2A4JVE8</accession>
<reference evidence="2" key="1">
    <citation type="submission" date="2017-09" db="EMBL/GenBank/DDBJ databases">
        <title>Contemporary evolution of a Lepidopteran species, Heliothis virescens, in response to modern agricultural practices.</title>
        <authorList>
            <person name="Fritz M.L."/>
            <person name="Deyonke A.M."/>
            <person name="Papanicolaou A."/>
            <person name="Micinski S."/>
            <person name="Westbrook J."/>
            <person name="Gould F."/>
        </authorList>
    </citation>
    <scope>NUCLEOTIDE SEQUENCE [LARGE SCALE GENOMIC DNA]</scope>
    <source>
        <strain evidence="2">HvINT-</strain>
        <tissue evidence="2">Whole body</tissue>
    </source>
</reference>
<feature type="transmembrane region" description="Helical" evidence="1">
    <location>
        <begin position="150"/>
        <end position="169"/>
    </location>
</feature>
<feature type="transmembrane region" description="Helical" evidence="1">
    <location>
        <begin position="43"/>
        <end position="65"/>
    </location>
</feature>
<name>A0A2A4JVE8_HELVI</name>
<evidence type="ECO:0008006" key="3">
    <source>
        <dbReference type="Google" id="ProtNLM"/>
    </source>
</evidence>
<sequence>MGGNVKKYFKKEFQLRMCSLDHEDPSDFCITCWQRNRSVWPLLVIRTLIMIGCVSTVISSFVIMIQDQMGAGHWFIFMTHWGLIMNTVASLLAFGISLTELLRGEDSTPPMLVKCYWLFYNIAITIAFFITIFYWSLLTDVVEGDYAMDPVLDVFIHGINSVLMFCLLVTSRHPHRLMHFYIPLLFGIIYMIFSIIYYFAGGLSPFGTNWIYPMLDWSKPGETVLMVLGTAILIILIHMIVAAMTVSRDALTKRYRETTVIPISNGQSNGMSSNYLR</sequence>
<dbReference type="EMBL" id="NWSH01000568">
    <property type="protein sequence ID" value="PCG75594.1"/>
    <property type="molecule type" value="Genomic_DNA"/>
</dbReference>
<dbReference type="AlphaFoldDB" id="A0A2A4JVE8"/>
<organism evidence="2">
    <name type="scientific">Heliothis virescens</name>
    <name type="common">Tobacco budworm moth</name>
    <dbReference type="NCBI Taxonomy" id="7102"/>
    <lineage>
        <taxon>Eukaryota</taxon>
        <taxon>Metazoa</taxon>
        <taxon>Ecdysozoa</taxon>
        <taxon>Arthropoda</taxon>
        <taxon>Hexapoda</taxon>
        <taxon>Insecta</taxon>
        <taxon>Pterygota</taxon>
        <taxon>Neoptera</taxon>
        <taxon>Endopterygota</taxon>
        <taxon>Lepidoptera</taxon>
        <taxon>Glossata</taxon>
        <taxon>Ditrysia</taxon>
        <taxon>Noctuoidea</taxon>
        <taxon>Noctuidae</taxon>
        <taxon>Heliothinae</taxon>
        <taxon>Heliothis</taxon>
    </lineage>
</organism>
<feature type="transmembrane region" description="Helical" evidence="1">
    <location>
        <begin position="181"/>
        <end position="200"/>
    </location>
</feature>
<feature type="transmembrane region" description="Helical" evidence="1">
    <location>
        <begin position="224"/>
        <end position="246"/>
    </location>
</feature>
<dbReference type="Pfam" id="PF21534">
    <property type="entry name" value="Rost"/>
    <property type="match status" value="1"/>
</dbReference>
<keyword evidence="1" id="KW-0812">Transmembrane</keyword>
<dbReference type="PANTHER" id="PTHR12242">
    <property type="entry name" value="OS02G0130600 PROTEIN-RELATED"/>
    <property type="match status" value="1"/>
</dbReference>
<dbReference type="GO" id="GO:0016020">
    <property type="term" value="C:membrane"/>
    <property type="evidence" value="ECO:0007669"/>
    <property type="project" value="TreeGrafter"/>
</dbReference>
<dbReference type="STRING" id="7102.A0A2A4JVE8"/>
<feature type="transmembrane region" description="Helical" evidence="1">
    <location>
        <begin position="71"/>
        <end position="96"/>
    </location>
</feature>
<proteinExistence type="predicted"/>
<gene>
    <name evidence="2" type="ORF">B5V51_11314</name>
</gene>
<feature type="transmembrane region" description="Helical" evidence="1">
    <location>
        <begin position="117"/>
        <end position="138"/>
    </location>
</feature>
<keyword evidence="1" id="KW-1133">Transmembrane helix</keyword>
<comment type="caution">
    <text evidence="2">The sequence shown here is derived from an EMBL/GenBank/DDBJ whole genome shotgun (WGS) entry which is preliminary data.</text>
</comment>